<evidence type="ECO:0000259" key="4">
    <source>
        <dbReference type="Pfam" id="PF01638"/>
    </source>
</evidence>
<evidence type="ECO:0000313" key="6">
    <source>
        <dbReference type="Proteomes" id="UP000694300"/>
    </source>
</evidence>
<feature type="domain" description="HTH hxlR-type" evidence="4">
    <location>
        <begin position="20"/>
        <end position="51"/>
    </location>
</feature>
<dbReference type="InterPro" id="IPR002577">
    <property type="entry name" value="HTH_HxlR"/>
</dbReference>
<dbReference type="EMBL" id="JADQDF010000001">
    <property type="protein sequence ID" value="MBW0128709.1"/>
    <property type="molecule type" value="Genomic_DNA"/>
</dbReference>
<reference evidence="5 6" key="1">
    <citation type="submission" date="2020-11" db="EMBL/GenBank/DDBJ databases">
        <title>Pseudonocardia abyssalis sp. nov. and Pseudonocardia oceani sp. nov., description and phylogenomic analysis of two novel actinomycetes isolated from the deep Southern Ocean.</title>
        <authorList>
            <person name="Parra J."/>
        </authorList>
    </citation>
    <scope>NUCLEOTIDE SEQUENCE [LARGE SCALE GENOMIC DNA]</scope>
    <source>
        <strain evidence="6">KRD185</strain>
    </source>
</reference>
<keyword evidence="1" id="KW-0805">Transcription regulation</keyword>
<dbReference type="Proteomes" id="UP000694300">
    <property type="component" value="Unassembled WGS sequence"/>
</dbReference>
<evidence type="ECO:0000256" key="3">
    <source>
        <dbReference type="ARBA" id="ARBA00023163"/>
    </source>
</evidence>
<keyword evidence="2" id="KW-0238">DNA-binding</keyword>
<evidence type="ECO:0000256" key="1">
    <source>
        <dbReference type="ARBA" id="ARBA00023015"/>
    </source>
</evidence>
<gene>
    <name evidence="5" type="ORF">I4I82_13585</name>
</gene>
<protein>
    <submittedName>
        <fullName evidence="5">Winged helix-turn-helix transcriptional regulator</fullName>
    </submittedName>
</protein>
<proteinExistence type="predicted"/>
<name>A0ABS6U8Y4_9PSEU</name>
<comment type="caution">
    <text evidence="5">The sequence shown here is derived from an EMBL/GenBank/DDBJ whole genome shotgun (WGS) entry which is preliminary data.</text>
</comment>
<dbReference type="RefSeq" id="WP_218589994.1">
    <property type="nucleotide sequence ID" value="NZ_JADQDE010000016.1"/>
</dbReference>
<evidence type="ECO:0000313" key="5">
    <source>
        <dbReference type="EMBL" id="MBW0128709.1"/>
    </source>
</evidence>
<dbReference type="Pfam" id="PF01638">
    <property type="entry name" value="HxlR"/>
    <property type="match status" value="1"/>
</dbReference>
<organism evidence="5 6">
    <name type="scientific">Pseudonocardia oceani</name>
    <dbReference type="NCBI Taxonomy" id="2792013"/>
    <lineage>
        <taxon>Bacteria</taxon>
        <taxon>Bacillati</taxon>
        <taxon>Actinomycetota</taxon>
        <taxon>Actinomycetes</taxon>
        <taxon>Pseudonocardiales</taxon>
        <taxon>Pseudonocardiaceae</taxon>
        <taxon>Pseudonocardia</taxon>
    </lineage>
</organism>
<sequence length="94" mass="10307">MVGSCRTCTAPSRGSWAIPGPDRHEYVLTPKGADLYPILLSLMAWGDEYENDVPPVRLVHRGCGHAAEPRVTCAHCGEPVGWRDMTAEFEPGAW</sequence>
<dbReference type="PANTHER" id="PTHR33204:SF18">
    <property type="entry name" value="TRANSCRIPTIONAL REGULATORY PROTEIN"/>
    <property type="match status" value="1"/>
</dbReference>
<keyword evidence="6" id="KW-1185">Reference proteome</keyword>
<keyword evidence="3" id="KW-0804">Transcription</keyword>
<dbReference type="PANTHER" id="PTHR33204">
    <property type="entry name" value="TRANSCRIPTIONAL REGULATOR, MARR FAMILY"/>
    <property type="match status" value="1"/>
</dbReference>
<accession>A0ABS6U8Y4</accession>
<evidence type="ECO:0000256" key="2">
    <source>
        <dbReference type="ARBA" id="ARBA00023125"/>
    </source>
</evidence>